<feature type="transmembrane region" description="Helical" evidence="1">
    <location>
        <begin position="65"/>
        <end position="85"/>
    </location>
</feature>
<keyword evidence="1" id="KW-1133">Transmembrane helix</keyword>
<gene>
    <name evidence="2" type="ORF">FNM00_04865</name>
</gene>
<evidence type="ECO:0000313" key="2">
    <source>
        <dbReference type="EMBL" id="TSD65752.1"/>
    </source>
</evidence>
<protein>
    <submittedName>
        <fullName evidence="2">Uncharacterized protein</fullName>
    </submittedName>
</protein>
<keyword evidence="3" id="KW-1185">Reference proteome</keyword>
<comment type="caution">
    <text evidence="2">The sequence shown here is derived from an EMBL/GenBank/DDBJ whole genome shotgun (WGS) entry which is preliminary data.</text>
</comment>
<dbReference type="AlphaFoldDB" id="A0A554SHD7"/>
<feature type="transmembrane region" description="Helical" evidence="1">
    <location>
        <begin position="38"/>
        <end position="59"/>
    </location>
</feature>
<dbReference type="EMBL" id="VLNT01000002">
    <property type="protein sequence ID" value="TSD65752.1"/>
    <property type="molecule type" value="Genomic_DNA"/>
</dbReference>
<keyword evidence="1" id="KW-0472">Membrane</keyword>
<feature type="transmembrane region" description="Helical" evidence="1">
    <location>
        <begin position="6"/>
        <end position="26"/>
    </location>
</feature>
<accession>A0A554SHD7</accession>
<proteinExistence type="predicted"/>
<sequence>MESDLITGRVIRAAGFGAAGAALGLLPVGRLEGRGRAAFIGGPAVLVAGMGAVATRASANRPRAVAGMVVGGAGIALSQWLWVAGDRAAERWLSRHVSHPRIAIAAVNDIVTAALNTIDERSRASAEPASA</sequence>
<evidence type="ECO:0000313" key="3">
    <source>
        <dbReference type="Proteomes" id="UP000316988"/>
    </source>
</evidence>
<keyword evidence="1" id="KW-0812">Transmembrane</keyword>
<reference evidence="2 3" key="1">
    <citation type="submission" date="2019-07" db="EMBL/GenBank/DDBJ databases">
        <authorList>
            <person name="Zhao L.H."/>
        </authorList>
    </citation>
    <scope>NUCLEOTIDE SEQUENCE [LARGE SCALE GENOMIC DNA]</scope>
    <source>
        <strain evidence="2 3">Co35</strain>
    </source>
</reference>
<dbReference type="RefSeq" id="WP_143911983.1">
    <property type="nucleotide sequence ID" value="NZ_VLNT01000002.1"/>
</dbReference>
<dbReference type="Proteomes" id="UP000316988">
    <property type="component" value="Unassembled WGS sequence"/>
</dbReference>
<name>A0A554SHD7_9ACTN</name>
<organism evidence="2 3">
    <name type="scientific">Aeromicrobium piscarium</name>
    <dbReference type="NCBI Taxonomy" id="2590901"/>
    <lineage>
        <taxon>Bacteria</taxon>
        <taxon>Bacillati</taxon>
        <taxon>Actinomycetota</taxon>
        <taxon>Actinomycetes</taxon>
        <taxon>Propionibacteriales</taxon>
        <taxon>Nocardioidaceae</taxon>
        <taxon>Aeromicrobium</taxon>
    </lineage>
</organism>
<evidence type="ECO:0000256" key="1">
    <source>
        <dbReference type="SAM" id="Phobius"/>
    </source>
</evidence>